<evidence type="ECO:0000256" key="2">
    <source>
        <dbReference type="PROSITE-ProRule" id="PRU00239"/>
    </source>
</evidence>
<feature type="active site" evidence="2">
    <location>
        <position position="287"/>
    </location>
</feature>
<comment type="caution">
    <text evidence="5">The sequence shown here is derived from an EMBL/GenBank/DDBJ whole genome shotgun (WGS) entry which is preliminary data.</text>
</comment>
<dbReference type="EMBL" id="JACCCC010000001">
    <property type="protein sequence ID" value="NYE46187.1"/>
    <property type="molecule type" value="Genomic_DNA"/>
</dbReference>
<dbReference type="Pfam" id="PF00648">
    <property type="entry name" value="Peptidase_C2"/>
    <property type="match status" value="1"/>
</dbReference>
<feature type="region of interest" description="Disordered" evidence="3">
    <location>
        <begin position="35"/>
        <end position="58"/>
    </location>
</feature>
<dbReference type="RefSeq" id="WP_179642333.1">
    <property type="nucleotide sequence ID" value="NZ_BAAAYY010000013.1"/>
</dbReference>
<dbReference type="InterPro" id="IPR038765">
    <property type="entry name" value="Papain-like_cys_pep_sf"/>
</dbReference>
<protein>
    <recommendedName>
        <fullName evidence="4">Calpain catalytic domain-containing protein</fullName>
    </recommendedName>
</protein>
<keyword evidence="2" id="KW-0378">Hydrolase</keyword>
<dbReference type="PROSITE" id="PS50203">
    <property type="entry name" value="CALPAIN_CAT"/>
    <property type="match status" value="1"/>
</dbReference>
<feature type="domain" description="Calpain catalytic" evidence="4">
    <location>
        <begin position="124"/>
        <end position="309"/>
    </location>
</feature>
<reference evidence="5 6" key="1">
    <citation type="submission" date="2020-07" db="EMBL/GenBank/DDBJ databases">
        <title>Sequencing the genomes of 1000 actinobacteria strains.</title>
        <authorList>
            <person name="Klenk H.-P."/>
        </authorList>
    </citation>
    <scope>NUCLEOTIDE SEQUENCE [LARGE SCALE GENOMIC DNA]</scope>
    <source>
        <strain evidence="5 6">CXB654</strain>
    </source>
</reference>
<evidence type="ECO:0000256" key="1">
    <source>
        <dbReference type="ARBA" id="ARBA00007623"/>
    </source>
</evidence>
<feature type="active site" evidence="2">
    <location>
        <position position="305"/>
    </location>
</feature>
<keyword evidence="2" id="KW-0788">Thiol protease</keyword>
<dbReference type="PROSITE" id="PS00139">
    <property type="entry name" value="THIOL_PROTEASE_CYS"/>
    <property type="match status" value="1"/>
</dbReference>
<dbReference type="InterPro" id="IPR001300">
    <property type="entry name" value="Peptidase_C2_calpain_cat"/>
</dbReference>
<organism evidence="5 6">
    <name type="scientific">Spinactinospora alkalitolerans</name>
    <dbReference type="NCBI Taxonomy" id="687207"/>
    <lineage>
        <taxon>Bacteria</taxon>
        <taxon>Bacillati</taxon>
        <taxon>Actinomycetota</taxon>
        <taxon>Actinomycetes</taxon>
        <taxon>Streptosporangiales</taxon>
        <taxon>Nocardiopsidaceae</taxon>
        <taxon>Spinactinospora</taxon>
    </lineage>
</organism>
<dbReference type="InterPro" id="IPR000169">
    <property type="entry name" value="Pept_cys_AS"/>
</dbReference>
<comment type="similarity">
    <text evidence="1">Belongs to the peptidase C2 family.</text>
</comment>
<name>A0A852TSD9_9ACTN</name>
<accession>A0A852TSD9</accession>
<dbReference type="SUPFAM" id="SSF54001">
    <property type="entry name" value="Cysteine proteinases"/>
    <property type="match status" value="1"/>
</dbReference>
<feature type="active site" evidence="2">
    <location>
        <position position="132"/>
    </location>
</feature>
<gene>
    <name evidence="5" type="ORF">HDA32_001307</name>
</gene>
<keyword evidence="6" id="KW-1185">Reference proteome</keyword>
<feature type="region of interest" description="Disordered" evidence="3">
    <location>
        <begin position="80"/>
        <end position="100"/>
    </location>
</feature>
<keyword evidence="2" id="KW-0645">Protease</keyword>
<evidence type="ECO:0000313" key="6">
    <source>
        <dbReference type="Proteomes" id="UP000589036"/>
    </source>
</evidence>
<dbReference type="GO" id="GO:0006508">
    <property type="term" value="P:proteolysis"/>
    <property type="evidence" value="ECO:0007669"/>
    <property type="project" value="UniProtKB-KW"/>
</dbReference>
<dbReference type="PANTHER" id="PTHR10183">
    <property type="entry name" value="CALPAIN"/>
    <property type="match status" value="1"/>
</dbReference>
<dbReference type="InterPro" id="IPR022684">
    <property type="entry name" value="Calpain_cysteine_protease"/>
</dbReference>
<dbReference type="Proteomes" id="UP000589036">
    <property type="component" value="Unassembled WGS sequence"/>
</dbReference>
<evidence type="ECO:0000259" key="4">
    <source>
        <dbReference type="PROSITE" id="PS50203"/>
    </source>
</evidence>
<evidence type="ECO:0000256" key="3">
    <source>
        <dbReference type="SAM" id="MobiDB-lite"/>
    </source>
</evidence>
<dbReference type="GO" id="GO:0004198">
    <property type="term" value="F:calcium-dependent cysteine-type endopeptidase activity"/>
    <property type="evidence" value="ECO:0007669"/>
    <property type="project" value="InterPro"/>
</dbReference>
<proteinExistence type="inferred from homology"/>
<sequence>MALTRSLFPGGVGRAVVIVLTAAVLAVCGLVGAAPSAADATPCPGCGKAQRSTGAAEELKRTAPLAKLRELRDSGAARFQEPALHSVEGDPASGASGPPDARYAELDEYRLFAEGDDPVHWRHIRQQQIGDCWLMATMGAIAAADPGLIREMITANPNGTYTVAFPGARPVTVTPDLPLHDGKPVFAGSDPEQRVIWPAILEKAYAQREGGYGELENWHSGAAMSAFKPGSGLGDYLPSFLMNPLIRTDVDDLYARFAERGEAMTLSTSPLSGDRPLMREGELVSGHVYFVVAVDAAADTVTVRNPWGEHTGDIVLTEDEINRNITAIHSSLMREER</sequence>
<evidence type="ECO:0000313" key="5">
    <source>
        <dbReference type="EMBL" id="NYE46187.1"/>
    </source>
</evidence>
<dbReference type="AlphaFoldDB" id="A0A852TSD9"/>
<dbReference type="PANTHER" id="PTHR10183:SF423">
    <property type="entry name" value="LEUCINE-RICH REPEAT PROTEIN (LRRP)"/>
    <property type="match status" value="1"/>
</dbReference>